<keyword evidence="3" id="KW-0804">Transcription</keyword>
<evidence type="ECO:0000256" key="4">
    <source>
        <dbReference type="SAM" id="MobiDB-lite"/>
    </source>
</evidence>
<sequence>MDDFSVIPLWAAARTQPTALVEAVRGSGPADAADAPDEASEADEPSEADILRVFAAFQAGESTASASLLTFDILNESLESRGSRGAAEAIVARLAHSHLCRALGRLEDAASDVAAARGHLASILHAPHRLALTADVLVEDGLLHLLRGDLAAAHESLLAATDLGVLSHPTAQSAWAGLAVTTYVYGDPVDADMCLRRVEADASPLGADAAALRDIAALLLSPERGPTAEFYALARAVDAPNAPAAWVPLTLAAHGYFMARESLFAEALEQMQRVAAGLDGYWSDWADMIRAFVHMRLGGVESGWEYLERVRPDDRHALCPFREIAALRLRLNDLPGAEAAIAECELVGDRHVPRSRMAIQWLRAAIELRRGRIAESDIHADVALITMTRNDTTGPMYFPPLDDIRSLVARARARGTAIPLLDRVAALDDRSRLVKTFVALTARERDVLSLLCAGASSDQIADELVLSRNTIKTHLRRVYSKLGASSAQEAVRIARWMGLTV</sequence>
<dbReference type="GO" id="GO:0006355">
    <property type="term" value="P:regulation of DNA-templated transcription"/>
    <property type="evidence" value="ECO:0007669"/>
    <property type="project" value="InterPro"/>
</dbReference>
<dbReference type="PANTHER" id="PTHR44688:SF16">
    <property type="entry name" value="DNA-BINDING TRANSCRIPTIONAL ACTIVATOR DEVR_DOSR"/>
    <property type="match status" value="1"/>
</dbReference>
<dbReference type="Pfam" id="PF00196">
    <property type="entry name" value="GerE"/>
    <property type="match status" value="1"/>
</dbReference>
<evidence type="ECO:0000256" key="2">
    <source>
        <dbReference type="ARBA" id="ARBA00023125"/>
    </source>
</evidence>
<accession>A0A2P8GTL7</accession>
<evidence type="ECO:0000313" key="6">
    <source>
        <dbReference type="EMBL" id="PSL37304.1"/>
    </source>
</evidence>
<feature type="region of interest" description="Disordered" evidence="4">
    <location>
        <begin position="25"/>
        <end position="44"/>
    </location>
</feature>
<dbReference type="Gene3D" id="1.10.10.10">
    <property type="entry name" value="Winged helix-like DNA-binding domain superfamily/Winged helix DNA-binding domain"/>
    <property type="match status" value="1"/>
</dbReference>
<proteinExistence type="predicted"/>
<dbReference type="PRINTS" id="PR00038">
    <property type="entry name" value="HTHLUXR"/>
</dbReference>
<dbReference type="InterPro" id="IPR000792">
    <property type="entry name" value="Tscrpt_reg_LuxR_C"/>
</dbReference>
<organism evidence="6 7">
    <name type="scientific">Labedella gwakjiensis</name>
    <dbReference type="NCBI Taxonomy" id="390269"/>
    <lineage>
        <taxon>Bacteria</taxon>
        <taxon>Bacillati</taxon>
        <taxon>Actinomycetota</taxon>
        <taxon>Actinomycetes</taxon>
        <taxon>Micrococcales</taxon>
        <taxon>Microbacteriaceae</taxon>
        <taxon>Labedella</taxon>
    </lineage>
</organism>
<evidence type="ECO:0000256" key="3">
    <source>
        <dbReference type="ARBA" id="ARBA00023163"/>
    </source>
</evidence>
<dbReference type="GO" id="GO:0003677">
    <property type="term" value="F:DNA binding"/>
    <property type="evidence" value="ECO:0007669"/>
    <property type="project" value="UniProtKB-KW"/>
</dbReference>
<dbReference type="SMART" id="SM00421">
    <property type="entry name" value="HTH_LUXR"/>
    <property type="match status" value="1"/>
</dbReference>
<feature type="compositionally biased region" description="Acidic residues" evidence="4">
    <location>
        <begin position="34"/>
        <end position="44"/>
    </location>
</feature>
<evidence type="ECO:0000313" key="7">
    <source>
        <dbReference type="Proteomes" id="UP000241203"/>
    </source>
</evidence>
<dbReference type="Proteomes" id="UP000241203">
    <property type="component" value="Unassembled WGS sequence"/>
</dbReference>
<dbReference type="PROSITE" id="PS00622">
    <property type="entry name" value="HTH_LUXR_1"/>
    <property type="match status" value="1"/>
</dbReference>
<dbReference type="PROSITE" id="PS50043">
    <property type="entry name" value="HTH_LUXR_2"/>
    <property type="match status" value="1"/>
</dbReference>
<dbReference type="EMBL" id="PYAU01000001">
    <property type="protein sequence ID" value="PSL37304.1"/>
    <property type="molecule type" value="Genomic_DNA"/>
</dbReference>
<gene>
    <name evidence="6" type="ORF">CLV49_0911</name>
</gene>
<dbReference type="InterPro" id="IPR016032">
    <property type="entry name" value="Sig_transdc_resp-reg_C-effctor"/>
</dbReference>
<name>A0A2P8GTL7_9MICO</name>
<reference evidence="6 7" key="1">
    <citation type="submission" date="2018-03" db="EMBL/GenBank/DDBJ databases">
        <title>Genomic Encyclopedia of Archaeal and Bacterial Type Strains, Phase II (KMG-II): from individual species to whole genera.</title>
        <authorList>
            <person name="Goeker M."/>
        </authorList>
    </citation>
    <scope>NUCLEOTIDE SEQUENCE [LARGE SCALE GENOMIC DNA]</scope>
    <source>
        <strain evidence="6 7">DSM 21548</strain>
    </source>
</reference>
<dbReference type="InterPro" id="IPR036388">
    <property type="entry name" value="WH-like_DNA-bd_sf"/>
</dbReference>
<dbReference type="RefSeq" id="WP_208019865.1">
    <property type="nucleotide sequence ID" value="NZ_PYAU01000001.1"/>
</dbReference>
<comment type="caution">
    <text evidence="6">The sequence shown here is derived from an EMBL/GenBank/DDBJ whole genome shotgun (WGS) entry which is preliminary data.</text>
</comment>
<feature type="domain" description="HTH luxR-type" evidence="5">
    <location>
        <begin position="433"/>
        <end position="498"/>
    </location>
</feature>
<evidence type="ECO:0000256" key="1">
    <source>
        <dbReference type="ARBA" id="ARBA00023015"/>
    </source>
</evidence>
<evidence type="ECO:0000259" key="5">
    <source>
        <dbReference type="PROSITE" id="PS50043"/>
    </source>
</evidence>
<dbReference type="PANTHER" id="PTHR44688">
    <property type="entry name" value="DNA-BINDING TRANSCRIPTIONAL ACTIVATOR DEVR_DOSR"/>
    <property type="match status" value="1"/>
</dbReference>
<dbReference type="AlphaFoldDB" id="A0A2P8GTL7"/>
<dbReference type="CDD" id="cd06170">
    <property type="entry name" value="LuxR_C_like"/>
    <property type="match status" value="1"/>
</dbReference>
<keyword evidence="1" id="KW-0805">Transcription regulation</keyword>
<protein>
    <submittedName>
        <fullName evidence="6">DNA-binding NarL/FixJ family response regulator</fullName>
    </submittedName>
</protein>
<keyword evidence="2 6" id="KW-0238">DNA-binding</keyword>
<dbReference type="SUPFAM" id="SSF46894">
    <property type="entry name" value="C-terminal effector domain of the bipartite response regulators"/>
    <property type="match status" value="1"/>
</dbReference>